<dbReference type="EMBL" id="FOCL01000002">
    <property type="protein sequence ID" value="SEN01356.1"/>
    <property type="molecule type" value="Genomic_DNA"/>
</dbReference>
<sequence length="92" mass="10669">MTEKYRNQDFIDKVAKRIEEIRTQKGIVQEDIVDRTGFTLKQVWIMLNGKSNFTISNLEAIANALEVHPKELLDFNHASKVQAPTRKERKGK</sequence>
<dbReference type="InterPro" id="IPR010982">
    <property type="entry name" value="Lambda_DNA-bd_dom_sf"/>
</dbReference>
<dbReference type="SUPFAM" id="SSF47413">
    <property type="entry name" value="lambda repressor-like DNA-binding domains"/>
    <property type="match status" value="1"/>
</dbReference>
<dbReference type="GO" id="GO:0003677">
    <property type="term" value="F:DNA binding"/>
    <property type="evidence" value="ECO:0007669"/>
    <property type="project" value="UniProtKB-KW"/>
</dbReference>
<feature type="domain" description="HTH cro/C1-type" evidence="1">
    <location>
        <begin position="18"/>
        <end position="72"/>
    </location>
</feature>
<dbReference type="Proteomes" id="UP000198942">
    <property type="component" value="Unassembled WGS sequence"/>
</dbReference>
<reference evidence="3" key="1">
    <citation type="submission" date="2016-10" db="EMBL/GenBank/DDBJ databases">
        <authorList>
            <person name="Varghese N."/>
            <person name="Submissions S."/>
        </authorList>
    </citation>
    <scope>NUCLEOTIDE SEQUENCE [LARGE SCALE GENOMIC DNA]</scope>
    <source>
        <strain evidence="3">Gh-48</strain>
    </source>
</reference>
<dbReference type="RefSeq" id="WP_091209104.1">
    <property type="nucleotide sequence ID" value="NZ_FOCL01000002.1"/>
</dbReference>
<proteinExistence type="predicted"/>
<accession>A0A1H8D295</accession>
<gene>
    <name evidence="2" type="ORF">SAMN05192574_102177</name>
</gene>
<name>A0A1H8D295_9SPHI</name>
<dbReference type="STRING" id="551995.SAMN05192574_102177"/>
<dbReference type="OrthoDB" id="680346at2"/>
<dbReference type="Pfam" id="PF13443">
    <property type="entry name" value="HTH_26"/>
    <property type="match status" value="1"/>
</dbReference>
<keyword evidence="2" id="KW-0238">DNA-binding</keyword>
<evidence type="ECO:0000313" key="3">
    <source>
        <dbReference type="Proteomes" id="UP000198942"/>
    </source>
</evidence>
<dbReference type="InterPro" id="IPR001387">
    <property type="entry name" value="Cro/C1-type_HTH"/>
</dbReference>
<dbReference type="CDD" id="cd00093">
    <property type="entry name" value="HTH_XRE"/>
    <property type="match status" value="1"/>
</dbReference>
<protein>
    <submittedName>
        <fullName evidence="2">DNA-binding transcriptional regulator, XRE family</fullName>
    </submittedName>
</protein>
<dbReference type="PROSITE" id="PS50943">
    <property type="entry name" value="HTH_CROC1"/>
    <property type="match status" value="1"/>
</dbReference>
<organism evidence="2 3">
    <name type="scientific">Mucilaginibacter gossypiicola</name>
    <dbReference type="NCBI Taxonomy" id="551995"/>
    <lineage>
        <taxon>Bacteria</taxon>
        <taxon>Pseudomonadati</taxon>
        <taxon>Bacteroidota</taxon>
        <taxon>Sphingobacteriia</taxon>
        <taxon>Sphingobacteriales</taxon>
        <taxon>Sphingobacteriaceae</taxon>
        <taxon>Mucilaginibacter</taxon>
    </lineage>
</organism>
<dbReference type="AlphaFoldDB" id="A0A1H8D295"/>
<evidence type="ECO:0000313" key="2">
    <source>
        <dbReference type="EMBL" id="SEN01356.1"/>
    </source>
</evidence>
<keyword evidence="3" id="KW-1185">Reference proteome</keyword>
<dbReference type="SMART" id="SM00530">
    <property type="entry name" value="HTH_XRE"/>
    <property type="match status" value="1"/>
</dbReference>
<dbReference type="Gene3D" id="1.10.260.40">
    <property type="entry name" value="lambda repressor-like DNA-binding domains"/>
    <property type="match status" value="1"/>
</dbReference>
<evidence type="ECO:0000259" key="1">
    <source>
        <dbReference type="PROSITE" id="PS50943"/>
    </source>
</evidence>